<dbReference type="InterPro" id="IPR036390">
    <property type="entry name" value="WH_DNA-bd_sf"/>
</dbReference>
<comment type="caution">
    <text evidence="1">The sequence shown here is derived from an EMBL/GenBank/DDBJ whole genome shotgun (WGS) entry which is preliminary data.</text>
</comment>
<dbReference type="EMBL" id="BAABRI010000002">
    <property type="protein sequence ID" value="GAA5481195.1"/>
    <property type="molecule type" value="Genomic_DNA"/>
</dbReference>
<gene>
    <name evidence="1" type="primary">ywnA</name>
    <name evidence="1" type="ORF">Hsar01_00402</name>
</gene>
<dbReference type="PANTHER" id="PTHR33221">
    <property type="entry name" value="WINGED HELIX-TURN-HELIX TRANSCRIPTIONAL REGULATOR, RRF2 FAMILY"/>
    <property type="match status" value="1"/>
</dbReference>
<proteinExistence type="predicted"/>
<sequence>MAANTQFSIAVHLLAGLGCQPDMEATSSRLAASVNTSPSFLRRTLAKLSKAGLIHTTTGKAGSCRLARKPKDITLLDIYKAVEAPPAFAIHHYQPQNACYVSCNIKAALEFALSKPQQALEASLAGISLGQIIRKLKS</sequence>
<evidence type="ECO:0000313" key="1">
    <source>
        <dbReference type="EMBL" id="GAA5481195.1"/>
    </source>
</evidence>
<protein>
    <submittedName>
        <fullName evidence="1">HTH-type transcriptional regulator YwnA</fullName>
    </submittedName>
</protein>
<dbReference type="SUPFAM" id="SSF46785">
    <property type="entry name" value="Winged helix' DNA-binding domain"/>
    <property type="match status" value="1"/>
</dbReference>
<dbReference type="PANTHER" id="PTHR33221:SF15">
    <property type="entry name" value="HTH-TYPE TRANSCRIPTIONAL REGULATOR YWGB-RELATED"/>
    <property type="match status" value="1"/>
</dbReference>
<dbReference type="PROSITE" id="PS51197">
    <property type="entry name" value="HTH_RRF2_2"/>
    <property type="match status" value="1"/>
</dbReference>
<organism evidence="1 2">
    <name type="scientific">Haloferula sargassicola</name>
    <dbReference type="NCBI Taxonomy" id="490096"/>
    <lineage>
        <taxon>Bacteria</taxon>
        <taxon>Pseudomonadati</taxon>
        <taxon>Verrucomicrobiota</taxon>
        <taxon>Verrucomicrobiia</taxon>
        <taxon>Verrucomicrobiales</taxon>
        <taxon>Verrucomicrobiaceae</taxon>
        <taxon>Haloferula</taxon>
    </lineage>
</organism>
<evidence type="ECO:0000313" key="2">
    <source>
        <dbReference type="Proteomes" id="UP001476282"/>
    </source>
</evidence>
<reference evidence="1 2" key="1">
    <citation type="submission" date="2024-02" db="EMBL/GenBank/DDBJ databases">
        <title>Haloferula sargassicola NBRC 104335.</title>
        <authorList>
            <person name="Ichikawa N."/>
            <person name="Katano-Makiyama Y."/>
            <person name="Hidaka K."/>
        </authorList>
    </citation>
    <scope>NUCLEOTIDE SEQUENCE [LARGE SCALE GENOMIC DNA]</scope>
    <source>
        <strain evidence="1 2">NBRC 104335</strain>
    </source>
</reference>
<dbReference type="Proteomes" id="UP001476282">
    <property type="component" value="Unassembled WGS sequence"/>
</dbReference>
<dbReference type="Gene3D" id="1.10.10.10">
    <property type="entry name" value="Winged helix-like DNA-binding domain superfamily/Winged helix DNA-binding domain"/>
    <property type="match status" value="1"/>
</dbReference>
<dbReference type="RefSeq" id="WP_353565356.1">
    <property type="nucleotide sequence ID" value="NZ_BAABRI010000002.1"/>
</dbReference>
<name>A0ABP9UIY7_9BACT</name>
<dbReference type="InterPro" id="IPR036388">
    <property type="entry name" value="WH-like_DNA-bd_sf"/>
</dbReference>
<keyword evidence="2" id="KW-1185">Reference proteome</keyword>
<dbReference type="Pfam" id="PF02082">
    <property type="entry name" value="Rrf2"/>
    <property type="match status" value="1"/>
</dbReference>
<dbReference type="InterPro" id="IPR000944">
    <property type="entry name" value="Tscrpt_reg_Rrf2"/>
</dbReference>
<accession>A0ABP9UIY7</accession>